<name>A0ABY3RRG8_9MICO</name>
<reference evidence="6 7" key="1">
    <citation type="submission" date="2023-01" db="EMBL/GenBank/DDBJ databases">
        <title>Characterization of estradiol degrading bacteria Microbacterium sp. MZT7 and reveal degrading genes through genome analysis.</title>
        <authorList>
            <person name="Hao P."/>
            <person name="Gao Y."/>
        </authorList>
    </citation>
    <scope>NUCLEOTIDE SEQUENCE [LARGE SCALE GENOMIC DNA]</scope>
    <source>
        <strain evidence="6 7">MZT7</strain>
    </source>
</reference>
<protein>
    <submittedName>
        <fullName evidence="6">Molybdate ABC transporter substrate-binding protein</fullName>
    </submittedName>
</protein>
<feature type="chain" id="PRO_5047154062" evidence="5">
    <location>
        <begin position="31"/>
        <end position="276"/>
    </location>
</feature>
<feature type="signal peptide" evidence="5">
    <location>
        <begin position="1"/>
        <end position="30"/>
    </location>
</feature>
<evidence type="ECO:0000256" key="1">
    <source>
        <dbReference type="ARBA" id="ARBA00009175"/>
    </source>
</evidence>
<keyword evidence="2" id="KW-0479">Metal-binding</keyword>
<keyword evidence="3 5" id="KW-0732">Signal</keyword>
<dbReference type="PANTHER" id="PTHR30632:SF0">
    <property type="entry name" value="SULFATE-BINDING PROTEIN"/>
    <property type="match status" value="1"/>
</dbReference>
<dbReference type="RefSeq" id="WP_231820171.1">
    <property type="nucleotide sequence ID" value="NZ_CP082781.1"/>
</dbReference>
<feature type="region of interest" description="Disordered" evidence="4">
    <location>
        <begin position="30"/>
        <end position="50"/>
    </location>
</feature>
<evidence type="ECO:0000313" key="6">
    <source>
        <dbReference type="EMBL" id="UGS26511.1"/>
    </source>
</evidence>
<proteinExistence type="inferred from homology"/>
<dbReference type="InterPro" id="IPR050682">
    <property type="entry name" value="ModA/WtpA"/>
</dbReference>
<dbReference type="InterPro" id="IPR005950">
    <property type="entry name" value="ModA"/>
</dbReference>
<gene>
    <name evidence="6" type="primary">modA</name>
    <name evidence="6" type="ORF">K8F61_18130</name>
</gene>
<evidence type="ECO:0000256" key="5">
    <source>
        <dbReference type="SAM" id="SignalP"/>
    </source>
</evidence>
<evidence type="ECO:0000256" key="2">
    <source>
        <dbReference type="ARBA" id="ARBA00022723"/>
    </source>
</evidence>
<dbReference type="PROSITE" id="PS51257">
    <property type="entry name" value="PROKAR_LIPOPROTEIN"/>
    <property type="match status" value="1"/>
</dbReference>
<evidence type="ECO:0000256" key="4">
    <source>
        <dbReference type="SAM" id="MobiDB-lite"/>
    </source>
</evidence>
<dbReference type="Proteomes" id="UP001199642">
    <property type="component" value="Chromosome"/>
</dbReference>
<dbReference type="NCBIfam" id="TIGR01256">
    <property type="entry name" value="modA"/>
    <property type="match status" value="1"/>
</dbReference>
<sequence length="276" mass="27186">MNASLPRRAGLAAALLTAALGLGACAPAGAPTDAAPQTPSPGTSSAPGEETLDGELTIFAAASLSGAFDELAAAFEQAHPGVDVRPISYDGSSVLATQIIEGAAVDVFASADEKNMAKITDAGLATTTVPFATNVLQIAVPAGNPGDVQGLVDLADPTLTVVTCAAEVPCGNAAHTLLDAAGVTVTPASEEQNVTAVLAKVRSGEADAGLVYRTDVAAAASEVDGIDIDGADQATNVYPLTVLDGAANSPAATAFVDFVLSPDGRAVLADFGFGAP</sequence>
<comment type="similarity">
    <text evidence="1">Belongs to the bacterial solute-binding protein ModA family.</text>
</comment>
<organism evidence="6 7">
    <name type="scientific">Microbacterium resistens</name>
    <dbReference type="NCBI Taxonomy" id="156977"/>
    <lineage>
        <taxon>Bacteria</taxon>
        <taxon>Bacillati</taxon>
        <taxon>Actinomycetota</taxon>
        <taxon>Actinomycetes</taxon>
        <taxon>Micrococcales</taxon>
        <taxon>Microbacteriaceae</taxon>
        <taxon>Microbacterium</taxon>
    </lineage>
</organism>
<accession>A0ABY3RRG8</accession>
<dbReference type="Pfam" id="PF13531">
    <property type="entry name" value="SBP_bac_11"/>
    <property type="match status" value="1"/>
</dbReference>
<keyword evidence="7" id="KW-1185">Reference proteome</keyword>
<dbReference type="SUPFAM" id="SSF53850">
    <property type="entry name" value="Periplasmic binding protein-like II"/>
    <property type="match status" value="1"/>
</dbReference>
<evidence type="ECO:0000256" key="3">
    <source>
        <dbReference type="ARBA" id="ARBA00022729"/>
    </source>
</evidence>
<evidence type="ECO:0000313" key="7">
    <source>
        <dbReference type="Proteomes" id="UP001199642"/>
    </source>
</evidence>
<dbReference type="PANTHER" id="PTHR30632">
    <property type="entry name" value="MOLYBDATE-BINDING PERIPLASMIC PROTEIN"/>
    <property type="match status" value="1"/>
</dbReference>
<dbReference type="Gene3D" id="3.40.190.10">
    <property type="entry name" value="Periplasmic binding protein-like II"/>
    <property type="match status" value="2"/>
</dbReference>
<dbReference type="EMBL" id="CP082781">
    <property type="protein sequence ID" value="UGS26511.1"/>
    <property type="molecule type" value="Genomic_DNA"/>
</dbReference>
<dbReference type="PIRSF" id="PIRSF004846">
    <property type="entry name" value="ModA"/>
    <property type="match status" value="1"/>
</dbReference>